<evidence type="ECO:0000256" key="2">
    <source>
        <dbReference type="PIRSR" id="PIRSR601310-3"/>
    </source>
</evidence>
<dbReference type="PROSITE" id="PS51084">
    <property type="entry name" value="HIT_2"/>
    <property type="match status" value="1"/>
</dbReference>
<dbReference type="EMBL" id="JACQCQ010000002">
    <property type="protein sequence ID" value="MBI3627306.1"/>
    <property type="molecule type" value="Genomic_DNA"/>
</dbReference>
<comment type="caution">
    <text evidence="5">The sequence shown here is derived from an EMBL/GenBank/DDBJ whole genome shotgun (WGS) entry which is preliminary data.</text>
</comment>
<dbReference type="Proteomes" id="UP000808388">
    <property type="component" value="Unassembled WGS sequence"/>
</dbReference>
<dbReference type="Pfam" id="PF01230">
    <property type="entry name" value="HIT"/>
    <property type="match status" value="1"/>
</dbReference>
<feature type="active site" description="Tele-AMP-histidine intermediate" evidence="1">
    <location>
        <position position="98"/>
    </location>
</feature>
<sequence>MNCPFCDLDKEKTRMLEEKKHVFTVLSNPRLMPGHTLVIPKRHVERLSDLSKDERGELFDTAIEYQNKILEKVASGCDINQHHRPFLSQSKLKVNHLHIHLRPREFKDTLYETSQKFEVFEDLTREEGGKFVEILSH</sequence>
<feature type="domain" description="HIT" evidence="4">
    <location>
        <begin position="1"/>
        <end position="111"/>
    </location>
</feature>
<organism evidence="5 6">
    <name type="scientific">Candidatus Sungiibacteriota bacterium</name>
    <dbReference type="NCBI Taxonomy" id="2750080"/>
    <lineage>
        <taxon>Bacteria</taxon>
        <taxon>Candidatus Sungiibacteriota</taxon>
    </lineage>
</organism>
<gene>
    <name evidence="5" type="ORF">HY220_00965</name>
</gene>
<reference evidence="5" key="1">
    <citation type="submission" date="2020-07" db="EMBL/GenBank/DDBJ databases">
        <title>Huge and variable diversity of episymbiotic CPR bacteria and DPANN archaea in groundwater ecosystems.</title>
        <authorList>
            <person name="He C.Y."/>
            <person name="Keren R."/>
            <person name="Whittaker M."/>
            <person name="Farag I.F."/>
            <person name="Doudna J."/>
            <person name="Cate J.H.D."/>
            <person name="Banfield J.F."/>
        </authorList>
    </citation>
    <scope>NUCLEOTIDE SEQUENCE</scope>
    <source>
        <strain evidence="5">NC_groundwater_972_Pr1_S-0.2um_49_27</strain>
    </source>
</reference>
<evidence type="ECO:0000313" key="5">
    <source>
        <dbReference type="EMBL" id="MBI3627306.1"/>
    </source>
</evidence>
<evidence type="ECO:0000256" key="3">
    <source>
        <dbReference type="PROSITE-ProRule" id="PRU00464"/>
    </source>
</evidence>
<dbReference type="InterPro" id="IPR036265">
    <property type="entry name" value="HIT-like_sf"/>
</dbReference>
<proteinExistence type="predicted"/>
<dbReference type="GO" id="GO:0009117">
    <property type="term" value="P:nucleotide metabolic process"/>
    <property type="evidence" value="ECO:0007669"/>
    <property type="project" value="TreeGrafter"/>
</dbReference>
<dbReference type="PANTHER" id="PTHR46648">
    <property type="entry name" value="HIT FAMILY PROTEIN 1"/>
    <property type="match status" value="1"/>
</dbReference>
<dbReference type="Gene3D" id="3.30.428.10">
    <property type="entry name" value="HIT-like"/>
    <property type="match status" value="1"/>
</dbReference>
<protein>
    <submittedName>
        <fullName evidence="5">HIT family protein</fullName>
    </submittedName>
</protein>
<evidence type="ECO:0000259" key="4">
    <source>
        <dbReference type="PROSITE" id="PS51084"/>
    </source>
</evidence>
<dbReference type="InterPro" id="IPR001310">
    <property type="entry name" value="Histidine_triad_HIT"/>
</dbReference>
<evidence type="ECO:0000256" key="1">
    <source>
        <dbReference type="PIRSR" id="PIRSR601310-1"/>
    </source>
</evidence>
<dbReference type="GO" id="GO:0003824">
    <property type="term" value="F:catalytic activity"/>
    <property type="evidence" value="ECO:0007669"/>
    <property type="project" value="InterPro"/>
</dbReference>
<dbReference type="PANTHER" id="PTHR46648:SF1">
    <property type="entry name" value="ADENOSINE 5'-MONOPHOSPHORAMIDASE HNT1"/>
    <property type="match status" value="1"/>
</dbReference>
<evidence type="ECO:0000313" key="6">
    <source>
        <dbReference type="Proteomes" id="UP000808388"/>
    </source>
</evidence>
<dbReference type="SUPFAM" id="SSF54197">
    <property type="entry name" value="HIT-like"/>
    <property type="match status" value="1"/>
</dbReference>
<dbReference type="AlphaFoldDB" id="A0A9D6LQP4"/>
<accession>A0A9D6LQP4</accession>
<name>A0A9D6LQP4_9BACT</name>
<dbReference type="InterPro" id="IPR011146">
    <property type="entry name" value="HIT-like"/>
</dbReference>
<feature type="short sequence motif" description="Histidine triad motif" evidence="2 3">
    <location>
        <begin position="96"/>
        <end position="100"/>
    </location>
</feature>